<evidence type="ECO:0000259" key="5">
    <source>
        <dbReference type="PROSITE" id="PS50930"/>
    </source>
</evidence>
<comment type="function">
    <text evidence="2">May play the central regulatory role in sporulation. It may be an element of the effector pathway responsible for the activation of sporulation genes in response to nutritional stress. Spo0A may act in concert with spo0H (a sigma factor) to control the expression of some genes that are critical to the sporulation process.</text>
</comment>
<dbReference type="InterPro" id="IPR046947">
    <property type="entry name" value="LytR-like"/>
</dbReference>
<gene>
    <name evidence="6" type="ORF">OCV99_05200</name>
</gene>
<feature type="modified residue" description="4-aspartylphosphate" evidence="3">
    <location>
        <position position="57"/>
    </location>
</feature>
<dbReference type="SMART" id="SM00850">
    <property type="entry name" value="LytTR"/>
    <property type="match status" value="1"/>
</dbReference>
<feature type="domain" description="Response regulatory" evidence="4">
    <location>
        <begin position="2"/>
        <end position="120"/>
    </location>
</feature>
<keyword evidence="6" id="KW-0238">DNA-binding</keyword>
<dbReference type="InterPro" id="IPR001789">
    <property type="entry name" value="Sig_transdc_resp-reg_receiver"/>
</dbReference>
<dbReference type="PANTHER" id="PTHR37299:SF1">
    <property type="entry name" value="STAGE 0 SPORULATION PROTEIN A HOMOLOG"/>
    <property type="match status" value="1"/>
</dbReference>
<reference evidence="6 7" key="1">
    <citation type="journal article" date="2021" name="ISME Commun">
        <title>Automated analysis of genomic sequences facilitates high-throughput and comprehensive description of bacteria.</title>
        <authorList>
            <person name="Hitch T.C.A."/>
        </authorList>
    </citation>
    <scope>NUCLEOTIDE SEQUENCE [LARGE SCALE GENOMIC DNA]</scope>
    <source>
        <strain evidence="6 7">Sanger_03</strain>
    </source>
</reference>
<dbReference type="SUPFAM" id="SSF52172">
    <property type="entry name" value="CheY-like"/>
    <property type="match status" value="1"/>
</dbReference>
<dbReference type="InterPro" id="IPR011006">
    <property type="entry name" value="CheY-like_superfamily"/>
</dbReference>
<protein>
    <recommendedName>
        <fullName evidence="1">Stage 0 sporulation protein A homolog</fullName>
    </recommendedName>
</protein>
<dbReference type="GO" id="GO:0003677">
    <property type="term" value="F:DNA binding"/>
    <property type="evidence" value="ECO:0007669"/>
    <property type="project" value="UniProtKB-KW"/>
</dbReference>
<dbReference type="EMBL" id="JAOQJU010000003">
    <property type="protein sequence ID" value="MCU6685965.1"/>
    <property type="molecule type" value="Genomic_DNA"/>
</dbReference>
<evidence type="ECO:0000313" key="6">
    <source>
        <dbReference type="EMBL" id="MCU6685965.1"/>
    </source>
</evidence>
<dbReference type="Gene3D" id="2.40.50.1020">
    <property type="entry name" value="LytTr DNA-binding domain"/>
    <property type="match status" value="1"/>
</dbReference>
<dbReference type="InterPro" id="IPR007492">
    <property type="entry name" value="LytTR_DNA-bd_dom"/>
</dbReference>
<proteinExistence type="predicted"/>
<dbReference type="PROSITE" id="PS50110">
    <property type="entry name" value="RESPONSE_REGULATORY"/>
    <property type="match status" value="1"/>
</dbReference>
<dbReference type="Gene3D" id="3.40.50.2300">
    <property type="match status" value="1"/>
</dbReference>
<dbReference type="Pfam" id="PF04397">
    <property type="entry name" value="LytTR"/>
    <property type="match status" value="1"/>
</dbReference>
<organism evidence="6 7">
    <name type="scientific">Dorea acetigenes</name>
    <dbReference type="NCBI Taxonomy" id="2981787"/>
    <lineage>
        <taxon>Bacteria</taxon>
        <taxon>Bacillati</taxon>
        <taxon>Bacillota</taxon>
        <taxon>Clostridia</taxon>
        <taxon>Lachnospirales</taxon>
        <taxon>Lachnospiraceae</taxon>
        <taxon>Dorea</taxon>
    </lineage>
</organism>
<evidence type="ECO:0000259" key="4">
    <source>
        <dbReference type="PROSITE" id="PS50110"/>
    </source>
</evidence>
<evidence type="ECO:0000256" key="1">
    <source>
        <dbReference type="ARBA" id="ARBA00018672"/>
    </source>
</evidence>
<evidence type="ECO:0000313" key="7">
    <source>
        <dbReference type="Proteomes" id="UP001652431"/>
    </source>
</evidence>
<dbReference type="PROSITE" id="PS50930">
    <property type="entry name" value="HTH_LYTTR"/>
    <property type="match status" value="1"/>
</dbReference>
<dbReference type="SMART" id="SM00448">
    <property type="entry name" value="REC"/>
    <property type="match status" value="1"/>
</dbReference>
<sequence>MNIAIIEDSKADSAVLLALLDQFFAKYDFTPGIDTYGDAENFLTAFEPGKYDLCFMDIHLPGMNGMDAARQIYKKDSNLKIIFLTCTNQYMADGYCVRALRYLLKPISMVQLNDFLPEYIEDFTQKTRRLTVQIYRKDYEISFSKIYYIKSSVKTEIHLKDNVYLSTARKSFSDIVAPLLTDSRFITCSRGIVVNMSHVVKITQDCFLMTNGAFVPISRRRFQSVRNSFINFQLKFYS</sequence>
<dbReference type="CDD" id="cd00156">
    <property type="entry name" value="REC"/>
    <property type="match status" value="1"/>
</dbReference>
<accession>A0ABT2RKR6</accession>
<name>A0ABT2RKR6_9FIRM</name>
<keyword evidence="3" id="KW-0597">Phosphoprotein</keyword>
<dbReference type="Proteomes" id="UP001652431">
    <property type="component" value="Unassembled WGS sequence"/>
</dbReference>
<dbReference type="Pfam" id="PF00072">
    <property type="entry name" value="Response_reg"/>
    <property type="match status" value="1"/>
</dbReference>
<evidence type="ECO:0000256" key="3">
    <source>
        <dbReference type="PROSITE-ProRule" id="PRU00169"/>
    </source>
</evidence>
<evidence type="ECO:0000256" key="2">
    <source>
        <dbReference type="ARBA" id="ARBA00024867"/>
    </source>
</evidence>
<keyword evidence="7" id="KW-1185">Reference proteome</keyword>
<feature type="domain" description="HTH LytTR-type" evidence="5">
    <location>
        <begin position="130"/>
        <end position="231"/>
    </location>
</feature>
<dbReference type="RefSeq" id="WP_158368882.1">
    <property type="nucleotide sequence ID" value="NZ_JAOQJU010000003.1"/>
</dbReference>
<dbReference type="PANTHER" id="PTHR37299">
    <property type="entry name" value="TRANSCRIPTIONAL REGULATOR-RELATED"/>
    <property type="match status" value="1"/>
</dbReference>
<comment type="caution">
    <text evidence="6">The sequence shown here is derived from an EMBL/GenBank/DDBJ whole genome shotgun (WGS) entry which is preliminary data.</text>
</comment>